<feature type="transmembrane region" description="Helical" evidence="1">
    <location>
        <begin position="138"/>
        <end position="159"/>
    </location>
</feature>
<dbReference type="Proteomes" id="UP000694941">
    <property type="component" value="Unplaced"/>
</dbReference>
<keyword evidence="1" id="KW-0812">Transmembrane</keyword>
<evidence type="ECO:0000313" key="3">
    <source>
        <dbReference type="RefSeq" id="XP_022256195.1"/>
    </source>
</evidence>
<keyword evidence="1" id="KW-1133">Transmembrane helix</keyword>
<evidence type="ECO:0000256" key="1">
    <source>
        <dbReference type="SAM" id="Phobius"/>
    </source>
</evidence>
<organism evidence="2 3">
    <name type="scientific">Limulus polyphemus</name>
    <name type="common">Atlantic horseshoe crab</name>
    <dbReference type="NCBI Taxonomy" id="6850"/>
    <lineage>
        <taxon>Eukaryota</taxon>
        <taxon>Metazoa</taxon>
        <taxon>Ecdysozoa</taxon>
        <taxon>Arthropoda</taxon>
        <taxon>Chelicerata</taxon>
        <taxon>Merostomata</taxon>
        <taxon>Xiphosura</taxon>
        <taxon>Limulidae</taxon>
        <taxon>Limulus</taxon>
    </lineage>
</organism>
<dbReference type="GeneID" id="111088985"/>
<dbReference type="RefSeq" id="XP_022256195.1">
    <property type="nucleotide sequence ID" value="XM_022400487.1"/>
</dbReference>
<keyword evidence="1" id="KW-0472">Membrane</keyword>
<protein>
    <submittedName>
        <fullName evidence="3">Uncharacterized protein LOC111088985</fullName>
    </submittedName>
</protein>
<accession>A0ABM1TJY9</accession>
<sequence length="186" mass="21109">VFRKSEKTDSSKIELNSYVLKNLSTEAVQVTLGFDAVFKGDDPDIGSHIRYQLASILEIEESRIINPVLLSDFKVVTFVMKSEHSSRVLSRLEDLVRNKELRLVDKDGNLVEVVPHLFFVKNMPLPSLSENRTNGGTIVYTLPALLVVISFLICSIITIRKKMRRRKKVDVHSVPTETNSIFTRHA</sequence>
<name>A0ABM1TJY9_LIMPO</name>
<reference evidence="3" key="1">
    <citation type="submission" date="2025-08" db="UniProtKB">
        <authorList>
            <consortium name="RefSeq"/>
        </authorList>
    </citation>
    <scope>IDENTIFICATION</scope>
    <source>
        <tissue evidence="3">Muscle</tissue>
    </source>
</reference>
<evidence type="ECO:0000313" key="2">
    <source>
        <dbReference type="Proteomes" id="UP000694941"/>
    </source>
</evidence>
<feature type="non-terminal residue" evidence="3">
    <location>
        <position position="1"/>
    </location>
</feature>
<proteinExistence type="predicted"/>
<keyword evidence="2" id="KW-1185">Reference proteome</keyword>
<gene>
    <name evidence="3" type="primary">LOC111088985</name>
</gene>